<dbReference type="AlphaFoldDB" id="A0A4U5MVD2"/>
<sequence length="208" mass="24071">MVSEEDRHAVVSFYKKGWKNCKISSTLKLKKYEVSRVLKRYKETGSVEDRPRSGKLVTARTKAMKNRIRCRVKRNPEQSLGKMAQELNISDRTVRRIVKEDLKLVSYKKITAHVLTDKMKEKRLENCKRMLAVVASRGCQKNLFSDEKLFNLEPVHNRQNDRVLLPKGSPRAVNIKRSHFSKDSVMVWAGITAKAKTKLYNNKGVCYS</sequence>
<reference evidence="2 3" key="2">
    <citation type="journal article" date="2019" name="G3 (Bethesda)">
        <title>Hybrid Assembly of the Genome of the Entomopathogenic Nematode Steinernema carpocapsae Identifies the X-Chromosome.</title>
        <authorList>
            <person name="Serra L."/>
            <person name="Macchietto M."/>
            <person name="Macias-Munoz A."/>
            <person name="McGill C.J."/>
            <person name="Rodriguez I.M."/>
            <person name="Rodriguez B."/>
            <person name="Murad R."/>
            <person name="Mortazavi A."/>
        </authorList>
    </citation>
    <scope>NUCLEOTIDE SEQUENCE [LARGE SCALE GENOMIC DNA]</scope>
    <source>
        <strain evidence="2 3">ALL</strain>
    </source>
</reference>
<dbReference type="OrthoDB" id="7951431at2759"/>
<organism evidence="2 3">
    <name type="scientific">Steinernema carpocapsae</name>
    <name type="common">Entomopathogenic nematode</name>
    <dbReference type="NCBI Taxonomy" id="34508"/>
    <lineage>
        <taxon>Eukaryota</taxon>
        <taxon>Metazoa</taxon>
        <taxon>Ecdysozoa</taxon>
        <taxon>Nematoda</taxon>
        <taxon>Chromadorea</taxon>
        <taxon>Rhabditida</taxon>
        <taxon>Tylenchina</taxon>
        <taxon>Panagrolaimomorpha</taxon>
        <taxon>Strongyloidoidea</taxon>
        <taxon>Steinernematidae</taxon>
        <taxon>Steinernema</taxon>
    </lineage>
</organism>
<dbReference type="PANTHER" id="PTHR46068">
    <property type="entry name" value="PROTEIN CBG27172"/>
    <property type="match status" value="1"/>
</dbReference>
<dbReference type="Gene3D" id="1.10.10.10">
    <property type="entry name" value="Winged helix-like DNA-binding domain superfamily/Winged helix DNA-binding domain"/>
    <property type="match status" value="1"/>
</dbReference>
<gene>
    <name evidence="2" type="ORF">L596_020984</name>
</gene>
<reference evidence="2 3" key="1">
    <citation type="journal article" date="2015" name="Genome Biol.">
        <title>Comparative genomics of Steinernema reveals deeply conserved gene regulatory networks.</title>
        <authorList>
            <person name="Dillman A.R."/>
            <person name="Macchietto M."/>
            <person name="Porter C.F."/>
            <person name="Rogers A."/>
            <person name="Williams B."/>
            <person name="Antoshechkin I."/>
            <person name="Lee M.M."/>
            <person name="Goodwin Z."/>
            <person name="Lu X."/>
            <person name="Lewis E.E."/>
            <person name="Goodrich-Blair H."/>
            <person name="Stock S.P."/>
            <person name="Adams B.J."/>
            <person name="Sternberg P.W."/>
            <person name="Mortazavi A."/>
        </authorList>
    </citation>
    <scope>NUCLEOTIDE SEQUENCE [LARGE SCALE GENOMIC DNA]</scope>
    <source>
        <strain evidence="2 3">ALL</strain>
    </source>
</reference>
<dbReference type="InterPro" id="IPR036397">
    <property type="entry name" value="RNaseH_sf"/>
</dbReference>
<dbReference type="Pfam" id="PF13565">
    <property type="entry name" value="HTH_32"/>
    <property type="match status" value="1"/>
</dbReference>
<evidence type="ECO:0000256" key="1">
    <source>
        <dbReference type="ARBA" id="ARBA00004123"/>
    </source>
</evidence>
<dbReference type="InterPro" id="IPR009057">
    <property type="entry name" value="Homeodomain-like_sf"/>
</dbReference>
<dbReference type="SUPFAM" id="SSF46689">
    <property type="entry name" value="Homeodomain-like"/>
    <property type="match status" value="1"/>
</dbReference>
<comment type="subcellular location">
    <subcellularLocation>
        <location evidence="1">Nucleus</location>
    </subcellularLocation>
</comment>
<name>A0A4U5MVD2_STECR</name>
<dbReference type="PANTHER" id="PTHR46068:SF1">
    <property type="entry name" value="TRANSPOSASE IS30-LIKE HTH DOMAIN-CONTAINING PROTEIN"/>
    <property type="match status" value="1"/>
</dbReference>
<dbReference type="Proteomes" id="UP000298663">
    <property type="component" value="Unassembled WGS sequence"/>
</dbReference>
<dbReference type="EMBL" id="AZBU02000006">
    <property type="protein sequence ID" value="TKR73704.1"/>
    <property type="molecule type" value="Genomic_DNA"/>
</dbReference>
<dbReference type="InterPro" id="IPR036388">
    <property type="entry name" value="WH-like_DNA-bd_sf"/>
</dbReference>
<evidence type="ECO:0000313" key="2">
    <source>
        <dbReference type="EMBL" id="TKR73704.1"/>
    </source>
</evidence>
<dbReference type="GO" id="GO:0005634">
    <property type="term" value="C:nucleus"/>
    <property type="evidence" value="ECO:0007669"/>
    <property type="project" value="UniProtKB-SubCell"/>
</dbReference>
<proteinExistence type="predicted"/>
<dbReference type="GO" id="GO:0003676">
    <property type="term" value="F:nucleic acid binding"/>
    <property type="evidence" value="ECO:0007669"/>
    <property type="project" value="InterPro"/>
</dbReference>
<accession>A0A4U5MVD2</accession>
<keyword evidence="3" id="KW-1185">Reference proteome</keyword>
<protein>
    <submittedName>
        <fullName evidence="2">Uncharacterized protein</fullName>
    </submittedName>
</protein>
<dbReference type="STRING" id="34508.A0A4U5MVD2"/>
<evidence type="ECO:0000313" key="3">
    <source>
        <dbReference type="Proteomes" id="UP000298663"/>
    </source>
</evidence>
<dbReference type="Gene3D" id="3.30.420.10">
    <property type="entry name" value="Ribonuclease H-like superfamily/Ribonuclease H"/>
    <property type="match status" value="1"/>
</dbReference>
<comment type="caution">
    <text evidence="2">The sequence shown here is derived from an EMBL/GenBank/DDBJ whole genome shotgun (WGS) entry which is preliminary data.</text>
</comment>